<evidence type="ECO:0000256" key="3">
    <source>
        <dbReference type="ARBA" id="ARBA00022690"/>
    </source>
</evidence>
<dbReference type="GO" id="GO:0005615">
    <property type="term" value="C:extracellular space"/>
    <property type="evidence" value="ECO:0007669"/>
    <property type="project" value="TreeGrafter"/>
</dbReference>
<feature type="chain" id="PRO_5002796280" evidence="6">
    <location>
        <begin position="18"/>
        <end position="169"/>
    </location>
</feature>
<dbReference type="FunFam" id="4.10.410.10:FF:000102">
    <property type="entry name" value="CG42827-PC, CG42827-PD"/>
    <property type="match status" value="1"/>
</dbReference>
<sequence>MRFTIICIFCLAAVVLAVDMDSDSLQDQYEREQYNIRKKICLQSMEYGKCKGRRKLWYYNTDKSNCQPFIYSNCGGNGNLFYTKESCMEFCGRYNWKKGRKTGRLTFCYLPHEFGKCDGHRIMWAFSNKQQMCVPFAFSNCGGNENRFFTKENCEKACAPIQSRFVLSN</sequence>
<dbReference type="AlphaFoldDB" id="B3P7C8"/>
<dbReference type="InterPro" id="IPR050098">
    <property type="entry name" value="TFPI/VKTCI-like"/>
</dbReference>
<dbReference type="OMA" id="FHTKENC"/>
<feature type="signal peptide" evidence="6">
    <location>
        <begin position="1"/>
        <end position="17"/>
    </location>
</feature>
<evidence type="ECO:0000256" key="5">
    <source>
        <dbReference type="ARBA" id="ARBA00023157"/>
    </source>
</evidence>
<dbReference type="EMBL" id="CH954182">
    <property type="protein sequence ID" value="EDV54017.1"/>
    <property type="molecule type" value="Genomic_DNA"/>
</dbReference>
<evidence type="ECO:0000313" key="9">
    <source>
        <dbReference type="Proteomes" id="UP000008711"/>
    </source>
</evidence>
<feature type="domain" description="BPTI/Kunitz inhibitor" evidence="7">
    <location>
        <begin position="41"/>
        <end position="91"/>
    </location>
</feature>
<dbReference type="MEROPS" id="I02.959"/>
<dbReference type="InterPro" id="IPR036880">
    <property type="entry name" value="Kunitz_BPTI_sf"/>
</dbReference>
<dbReference type="PhylomeDB" id="B3P7C8"/>
<dbReference type="SMART" id="SM00131">
    <property type="entry name" value="KU"/>
    <property type="match status" value="2"/>
</dbReference>
<keyword evidence="5" id="KW-1015">Disulfide bond</keyword>
<accession>B3P7C8</accession>
<keyword evidence="6" id="KW-0732">Signal</keyword>
<keyword evidence="2" id="KW-0964">Secreted</keyword>
<keyword evidence="9" id="KW-1185">Reference proteome</keyword>
<evidence type="ECO:0000259" key="7">
    <source>
        <dbReference type="PROSITE" id="PS50279"/>
    </source>
</evidence>
<dbReference type="GO" id="GO:0004867">
    <property type="term" value="F:serine-type endopeptidase inhibitor activity"/>
    <property type="evidence" value="ECO:0007669"/>
    <property type="project" value="UniProtKB-KW"/>
</dbReference>
<keyword evidence="4" id="KW-0722">Serine protease inhibitor</keyword>
<evidence type="ECO:0000256" key="4">
    <source>
        <dbReference type="ARBA" id="ARBA00022900"/>
    </source>
</evidence>
<dbReference type="Proteomes" id="UP000008711">
    <property type="component" value="Unassembled WGS sequence"/>
</dbReference>
<dbReference type="eggNOG" id="KOG4295">
    <property type="taxonomic scope" value="Eukaryota"/>
</dbReference>
<dbReference type="HOGENOM" id="CLU_112937_0_0_1"/>
<dbReference type="PANTHER" id="PTHR10083:SF217">
    <property type="entry name" value="BOOPHILIN-H2"/>
    <property type="match status" value="1"/>
</dbReference>
<evidence type="ECO:0000313" key="8">
    <source>
        <dbReference type="EMBL" id="EDV54017.1"/>
    </source>
</evidence>
<dbReference type="KEGG" id="der:6554238"/>
<evidence type="ECO:0000256" key="2">
    <source>
        <dbReference type="ARBA" id="ARBA00022525"/>
    </source>
</evidence>
<evidence type="ECO:0000256" key="1">
    <source>
        <dbReference type="ARBA" id="ARBA00004613"/>
    </source>
</evidence>
<reference evidence="8 9" key="2">
    <citation type="journal article" date="2008" name="Bioinformatics">
        <title>Assembly reconciliation.</title>
        <authorList>
            <person name="Zimin A.V."/>
            <person name="Smith D.R."/>
            <person name="Sutton G."/>
            <person name="Yorke J.A."/>
        </authorList>
    </citation>
    <scope>NUCLEOTIDE SEQUENCE [LARGE SCALE GENOMIC DNA]</scope>
    <source>
        <strain evidence="8 9">TSC#14021-0224.01</strain>
    </source>
</reference>
<dbReference type="SUPFAM" id="SSF57362">
    <property type="entry name" value="BPTI-like"/>
    <property type="match status" value="2"/>
</dbReference>
<keyword evidence="3" id="KW-0646">Protease inhibitor</keyword>
<dbReference type="PRINTS" id="PR00759">
    <property type="entry name" value="BASICPTASE"/>
</dbReference>
<dbReference type="OrthoDB" id="4473401at2759"/>
<protein>
    <submittedName>
        <fullName evidence="8">GG11203</fullName>
    </submittedName>
</protein>
<reference evidence="8 9" key="1">
    <citation type="journal article" date="2007" name="Nature">
        <title>Evolution of genes and genomes on the Drosophila phylogeny.</title>
        <authorList>
            <consortium name="Drosophila 12 Genomes Consortium"/>
            <person name="Clark A.G."/>
            <person name="Eisen M.B."/>
            <person name="Smith D.R."/>
            <person name="Bergman C.M."/>
            <person name="Oliver B."/>
            <person name="Markow T.A."/>
            <person name="Kaufman T.C."/>
            <person name="Kellis M."/>
            <person name="Gelbart W."/>
            <person name="Iyer V.N."/>
            <person name="Pollard D.A."/>
            <person name="Sackton T.B."/>
            <person name="Larracuente A.M."/>
            <person name="Singh N.D."/>
            <person name="Abad J.P."/>
            <person name="Abt D.N."/>
            <person name="Adryan B."/>
            <person name="Aguade M."/>
            <person name="Akashi H."/>
            <person name="Anderson W.W."/>
            <person name="Aquadro C.F."/>
            <person name="Ardell D.H."/>
            <person name="Arguello R."/>
            <person name="Artieri C.G."/>
            <person name="Barbash D.A."/>
            <person name="Barker D."/>
            <person name="Barsanti P."/>
            <person name="Batterham P."/>
            <person name="Batzoglou S."/>
            <person name="Begun D."/>
            <person name="Bhutkar A."/>
            <person name="Blanco E."/>
            <person name="Bosak S.A."/>
            <person name="Bradley R.K."/>
            <person name="Brand A.D."/>
            <person name="Brent M.R."/>
            <person name="Brooks A.N."/>
            <person name="Brown R.H."/>
            <person name="Butlin R.K."/>
            <person name="Caggese C."/>
            <person name="Calvi B.R."/>
            <person name="Bernardo de Carvalho A."/>
            <person name="Caspi A."/>
            <person name="Castrezana S."/>
            <person name="Celniker S.E."/>
            <person name="Chang J.L."/>
            <person name="Chapple C."/>
            <person name="Chatterji S."/>
            <person name="Chinwalla A."/>
            <person name="Civetta A."/>
            <person name="Clifton S.W."/>
            <person name="Comeron J.M."/>
            <person name="Costello J.C."/>
            <person name="Coyne J.A."/>
            <person name="Daub J."/>
            <person name="David R.G."/>
            <person name="Delcher A.L."/>
            <person name="Delehaunty K."/>
            <person name="Do C.B."/>
            <person name="Ebling H."/>
            <person name="Edwards K."/>
            <person name="Eickbush T."/>
            <person name="Evans J.D."/>
            <person name="Filipski A."/>
            <person name="Findeiss S."/>
            <person name="Freyhult E."/>
            <person name="Fulton L."/>
            <person name="Fulton R."/>
            <person name="Garcia A.C."/>
            <person name="Gardiner A."/>
            <person name="Garfield D.A."/>
            <person name="Garvin B.E."/>
            <person name="Gibson G."/>
            <person name="Gilbert D."/>
            <person name="Gnerre S."/>
            <person name="Godfrey J."/>
            <person name="Good R."/>
            <person name="Gotea V."/>
            <person name="Gravely B."/>
            <person name="Greenberg A.J."/>
            <person name="Griffiths-Jones S."/>
            <person name="Gross S."/>
            <person name="Guigo R."/>
            <person name="Gustafson E.A."/>
            <person name="Haerty W."/>
            <person name="Hahn M.W."/>
            <person name="Halligan D.L."/>
            <person name="Halpern A.L."/>
            <person name="Halter G.M."/>
            <person name="Han M.V."/>
            <person name="Heger A."/>
            <person name="Hillier L."/>
            <person name="Hinrichs A.S."/>
            <person name="Holmes I."/>
            <person name="Hoskins R.A."/>
            <person name="Hubisz M.J."/>
            <person name="Hultmark D."/>
            <person name="Huntley M.A."/>
            <person name="Jaffe D.B."/>
            <person name="Jagadeeshan S."/>
            <person name="Jeck W.R."/>
            <person name="Johnson J."/>
            <person name="Jones C.D."/>
            <person name="Jordan W.C."/>
            <person name="Karpen G.H."/>
            <person name="Kataoka E."/>
            <person name="Keightley P.D."/>
            <person name="Kheradpour P."/>
            <person name="Kirkness E.F."/>
            <person name="Koerich L.B."/>
            <person name="Kristiansen K."/>
            <person name="Kudrna D."/>
            <person name="Kulathinal R.J."/>
            <person name="Kumar S."/>
            <person name="Kwok R."/>
            <person name="Lander E."/>
            <person name="Langley C.H."/>
            <person name="Lapoint R."/>
            <person name="Lazzaro B.P."/>
            <person name="Lee S.J."/>
            <person name="Levesque L."/>
            <person name="Li R."/>
            <person name="Lin C.F."/>
            <person name="Lin M.F."/>
            <person name="Lindblad-Toh K."/>
            <person name="Llopart A."/>
            <person name="Long M."/>
            <person name="Low L."/>
            <person name="Lozovsky E."/>
            <person name="Lu J."/>
            <person name="Luo M."/>
            <person name="Machado C.A."/>
            <person name="Makalowski W."/>
            <person name="Marzo M."/>
            <person name="Matsuda M."/>
            <person name="Matzkin L."/>
            <person name="McAllister B."/>
            <person name="McBride C.S."/>
            <person name="McKernan B."/>
            <person name="McKernan K."/>
            <person name="Mendez-Lago M."/>
            <person name="Minx P."/>
            <person name="Mollenhauer M.U."/>
            <person name="Montooth K."/>
            <person name="Mount S.M."/>
            <person name="Mu X."/>
            <person name="Myers E."/>
            <person name="Negre B."/>
            <person name="Newfeld S."/>
            <person name="Nielsen R."/>
            <person name="Noor M.A."/>
            <person name="O'Grady P."/>
            <person name="Pachter L."/>
            <person name="Papaceit M."/>
            <person name="Parisi M.J."/>
            <person name="Parisi M."/>
            <person name="Parts L."/>
            <person name="Pedersen J.S."/>
            <person name="Pesole G."/>
            <person name="Phillippy A.M."/>
            <person name="Ponting C.P."/>
            <person name="Pop M."/>
            <person name="Porcelli D."/>
            <person name="Powell J.R."/>
            <person name="Prohaska S."/>
            <person name="Pruitt K."/>
            <person name="Puig M."/>
            <person name="Quesneville H."/>
            <person name="Ram K.R."/>
            <person name="Rand D."/>
            <person name="Rasmussen M.D."/>
            <person name="Reed L.K."/>
            <person name="Reenan R."/>
            <person name="Reily A."/>
            <person name="Remington K.A."/>
            <person name="Rieger T.T."/>
            <person name="Ritchie M.G."/>
            <person name="Robin C."/>
            <person name="Rogers Y.H."/>
            <person name="Rohde C."/>
            <person name="Rozas J."/>
            <person name="Rubenfield M.J."/>
            <person name="Ruiz A."/>
            <person name="Russo S."/>
            <person name="Salzberg S.L."/>
            <person name="Sanchez-Gracia A."/>
            <person name="Saranga D.J."/>
            <person name="Sato H."/>
            <person name="Schaeffer S.W."/>
            <person name="Schatz M.C."/>
            <person name="Schlenke T."/>
            <person name="Schwartz R."/>
            <person name="Segarra C."/>
            <person name="Singh R.S."/>
            <person name="Sirot L."/>
            <person name="Sirota M."/>
            <person name="Sisneros N.B."/>
            <person name="Smith C.D."/>
            <person name="Smith T.F."/>
            <person name="Spieth J."/>
            <person name="Stage D.E."/>
            <person name="Stark A."/>
            <person name="Stephan W."/>
            <person name="Strausberg R.L."/>
            <person name="Strempel S."/>
            <person name="Sturgill D."/>
            <person name="Sutton G."/>
            <person name="Sutton G.G."/>
            <person name="Tao W."/>
            <person name="Teichmann S."/>
            <person name="Tobari Y.N."/>
            <person name="Tomimura Y."/>
            <person name="Tsolas J.M."/>
            <person name="Valente V.L."/>
            <person name="Venter E."/>
            <person name="Venter J.C."/>
            <person name="Vicario S."/>
            <person name="Vieira F.G."/>
            <person name="Vilella A.J."/>
            <person name="Villasante A."/>
            <person name="Walenz B."/>
            <person name="Wang J."/>
            <person name="Wasserman M."/>
            <person name="Watts T."/>
            <person name="Wilson D."/>
            <person name="Wilson R.K."/>
            <person name="Wing R.A."/>
            <person name="Wolfner M.F."/>
            <person name="Wong A."/>
            <person name="Wong G.K."/>
            <person name="Wu C.I."/>
            <person name="Wu G."/>
            <person name="Yamamoto D."/>
            <person name="Yang H.P."/>
            <person name="Yang S.P."/>
            <person name="Yorke J.A."/>
            <person name="Yoshida K."/>
            <person name="Zdobnov E."/>
            <person name="Zhang P."/>
            <person name="Zhang Y."/>
            <person name="Zimin A.V."/>
            <person name="Baldwin J."/>
            <person name="Abdouelleil A."/>
            <person name="Abdulkadir J."/>
            <person name="Abebe A."/>
            <person name="Abera B."/>
            <person name="Abreu J."/>
            <person name="Acer S.C."/>
            <person name="Aftuck L."/>
            <person name="Alexander A."/>
            <person name="An P."/>
            <person name="Anderson E."/>
            <person name="Anderson S."/>
            <person name="Arachi H."/>
            <person name="Azer M."/>
            <person name="Bachantsang P."/>
            <person name="Barry A."/>
            <person name="Bayul T."/>
            <person name="Berlin A."/>
            <person name="Bessette D."/>
            <person name="Bloom T."/>
            <person name="Blye J."/>
            <person name="Boguslavskiy L."/>
            <person name="Bonnet C."/>
            <person name="Boukhgalter B."/>
            <person name="Bourzgui I."/>
            <person name="Brown A."/>
            <person name="Cahill P."/>
            <person name="Channer S."/>
            <person name="Cheshatsang Y."/>
            <person name="Chuda L."/>
            <person name="Citroen M."/>
            <person name="Collymore A."/>
            <person name="Cooke P."/>
            <person name="Costello M."/>
            <person name="D'Aco K."/>
            <person name="Daza R."/>
            <person name="De Haan G."/>
            <person name="DeGray S."/>
            <person name="DeMaso C."/>
            <person name="Dhargay N."/>
            <person name="Dooley K."/>
            <person name="Dooley E."/>
            <person name="Doricent M."/>
            <person name="Dorje P."/>
            <person name="Dorjee K."/>
            <person name="Dupes A."/>
            <person name="Elong R."/>
            <person name="Falk J."/>
            <person name="Farina A."/>
            <person name="Faro S."/>
            <person name="Ferguson D."/>
            <person name="Fisher S."/>
            <person name="Foley C.D."/>
            <person name="Franke A."/>
            <person name="Friedrich D."/>
            <person name="Gadbois L."/>
            <person name="Gearin G."/>
            <person name="Gearin C.R."/>
            <person name="Giannoukos G."/>
            <person name="Goode T."/>
            <person name="Graham J."/>
            <person name="Grandbois E."/>
            <person name="Grewal S."/>
            <person name="Gyaltsen K."/>
            <person name="Hafez N."/>
            <person name="Hagos B."/>
            <person name="Hall J."/>
            <person name="Henson C."/>
            <person name="Hollinger A."/>
            <person name="Honan T."/>
            <person name="Huard M.D."/>
            <person name="Hughes L."/>
            <person name="Hurhula B."/>
            <person name="Husby M.E."/>
            <person name="Kamat A."/>
            <person name="Kanga B."/>
            <person name="Kashin S."/>
            <person name="Khazanovich D."/>
            <person name="Kisner P."/>
            <person name="Lance K."/>
            <person name="Lara M."/>
            <person name="Lee W."/>
            <person name="Lennon N."/>
            <person name="Letendre F."/>
            <person name="LeVine R."/>
            <person name="Lipovsky A."/>
            <person name="Liu X."/>
            <person name="Liu J."/>
            <person name="Liu S."/>
            <person name="Lokyitsang T."/>
            <person name="Lokyitsang Y."/>
            <person name="Lubonja R."/>
            <person name="Lui A."/>
            <person name="MacDonald P."/>
            <person name="Magnisalis V."/>
            <person name="Maru K."/>
            <person name="Matthews C."/>
            <person name="McCusker W."/>
            <person name="McDonough S."/>
            <person name="Mehta T."/>
            <person name="Meldrim J."/>
            <person name="Meneus L."/>
            <person name="Mihai O."/>
            <person name="Mihalev A."/>
            <person name="Mihova T."/>
            <person name="Mittelman R."/>
            <person name="Mlenga V."/>
            <person name="Montmayeur A."/>
            <person name="Mulrain L."/>
            <person name="Navidi A."/>
            <person name="Naylor J."/>
            <person name="Negash T."/>
            <person name="Nguyen T."/>
            <person name="Nguyen N."/>
            <person name="Nicol R."/>
            <person name="Norbu C."/>
            <person name="Norbu N."/>
            <person name="Novod N."/>
            <person name="O'Neill B."/>
            <person name="Osman S."/>
            <person name="Markiewicz E."/>
            <person name="Oyono O.L."/>
            <person name="Patti C."/>
            <person name="Phunkhang P."/>
            <person name="Pierre F."/>
            <person name="Priest M."/>
            <person name="Raghuraman S."/>
            <person name="Rege F."/>
            <person name="Reyes R."/>
            <person name="Rise C."/>
            <person name="Rogov P."/>
            <person name="Ross K."/>
            <person name="Ryan E."/>
            <person name="Settipalli S."/>
            <person name="Shea T."/>
            <person name="Sherpa N."/>
            <person name="Shi L."/>
            <person name="Shih D."/>
            <person name="Sparrow T."/>
            <person name="Spaulding J."/>
            <person name="Stalker J."/>
            <person name="Stange-Thomann N."/>
            <person name="Stavropoulos S."/>
            <person name="Stone C."/>
            <person name="Strader C."/>
            <person name="Tesfaye S."/>
            <person name="Thomson T."/>
            <person name="Thoulutsang Y."/>
            <person name="Thoulutsang D."/>
            <person name="Topham K."/>
            <person name="Topping I."/>
            <person name="Tsamla T."/>
            <person name="Vassiliev H."/>
            <person name="Vo A."/>
            <person name="Wangchuk T."/>
            <person name="Wangdi T."/>
            <person name="Weiand M."/>
            <person name="Wilkinson J."/>
            <person name="Wilson A."/>
            <person name="Yadav S."/>
            <person name="Young G."/>
            <person name="Yu Q."/>
            <person name="Zembek L."/>
            <person name="Zhong D."/>
            <person name="Zimmer A."/>
            <person name="Zwirko Z."/>
            <person name="Jaffe D.B."/>
            <person name="Alvarez P."/>
            <person name="Brockman W."/>
            <person name="Butler J."/>
            <person name="Chin C."/>
            <person name="Gnerre S."/>
            <person name="Grabherr M."/>
            <person name="Kleber M."/>
            <person name="Mauceli E."/>
            <person name="MacCallum I."/>
        </authorList>
    </citation>
    <scope>NUCLEOTIDE SEQUENCE [LARGE SCALE GENOMIC DNA]</scope>
    <source>
        <strain evidence="8 9">TSC#14021-0224.01</strain>
    </source>
</reference>
<dbReference type="CDD" id="cd00109">
    <property type="entry name" value="Kunitz-type"/>
    <property type="match status" value="2"/>
</dbReference>
<name>B3P7C8_DROER</name>
<dbReference type="InterPro" id="IPR002223">
    <property type="entry name" value="Kunitz_BPTI"/>
</dbReference>
<dbReference type="PANTHER" id="PTHR10083">
    <property type="entry name" value="KUNITZ-TYPE PROTEASE INHIBITOR-RELATED"/>
    <property type="match status" value="1"/>
</dbReference>
<dbReference type="PROSITE" id="PS50279">
    <property type="entry name" value="BPTI_KUNITZ_2"/>
    <property type="match status" value="2"/>
</dbReference>
<comment type="subcellular location">
    <subcellularLocation>
        <location evidence="1">Secreted</location>
    </subcellularLocation>
</comment>
<proteinExistence type="predicted"/>
<organism evidence="8 9">
    <name type="scientific">Drosophila erecta</name>
    <name type="common">Fruit fly</name>
    <dbReference type="NCBI Taxonomy" id="7220"/>
    <lineage>
        <taxon>Eukaryota</taxon>
        <taxon>Metazoa</taxon>
        <taxon>Ecdysozoa</taxon>
        <taxon>Arthropoda</taxon>
        <taxon>Hexapoda</taxon>
        <taxon>Insecta</taxon>
        <taxon>Pterygota</taxon>
        <taxon>Neoptera</taxon>
        <taxon>Endopterygota</taxon>
        <taxon>Diptera</taxon>
        <taxon>Brachycera</taxon>
        <taxon>Muscomorpha</taxon>
        <taxon>Ephydroidea</taxon>
        <taxon>Drosophilidae</taxon>
        <taxon>Drosophila</taxon>
        <taxon>Sophophora</taxon>
    </lineage>
</organism>
<gene>
    <name evidence="8" type="primary">Dere\GG11203</name>
    <name evidence="8" type="ORF">Dere_GG11203</name>
</gene>
<dbReference type="Pfam" id="PF00014">
    <property type="entry name" value="Kunitz_BPTI"/>
    <property type="match status" value="2"/>
</dbReference>
<evidence type="ECO:0000256" key="6">
    <source>
        <dbReference type="SAM" id="SignalP"/>
    </source>
</evidence>
<feature type="domain" description="BPTI/Kunitz inhibitor" evidence="7">
    <location>
        <begin position="108"/>
        <end position="158"/>
    </location>
</feature>
<dbReference type="Gene3D" id="4.10.410.10">
    <property type="entry name" value="Pancreatic trypsin inhibitor Kunitz domain"/>
    <property type="match status" value="2"/>
</dbReference>